<evidence type="ECO:0000313" key="2">
    <source>
        <dbReference type="Proteomes" id="UP000004509"/>
    </source>
</evidence>
<dbReference type="EMBL" id="ACYH01000007">
    <property type="protein sequence ID" value="EEV21536.1"/>
    <property type="molecule type" value="Genomic_DNA"/>
</dbReference>
<proteinExistence type="predicted"/>
<protein>
    <submittedName>
        <fullName evidence="1">Phosphoglycerate mutase family protein</fullName>
    </submittedName>
</protein>
<reference evidence="1 2" key="1">
    <citation type="submission" date="2009-07" db="EMBL/GenBank/DDBJ databases">
        <authorList>
            <person name="Madupu R."/>
            <person name="Sebastian Y."/>
            <person name="Durkin A.S."/>
            <person name="Torralba M."/>
            <person name="Methe B."/>
            <person name="Sutton G.G."/>
            <person name="Strausberg R.L."/>
            <person name="Nelson K.E."/>
        </authorList>
    </citation>
    <scope>NUCLEOTIDE SEQUENCE [LARGE SCALE GENOMIC DNA]</scope>
    <source>
        <strain evidence="1 2">ATCC 35580</strain>
    </source>
</reference>
<dbReference type="eggNOG" id="COG0406">
    <property type="taxonomic scope" value="Bacteria"/>
</dbReference>
<dbReference type="OrthoDB" id="1680942at2"/>
<dbReference type="Proteomes" id="UP000004509">
    <property type="component" value="Unassembled WGS sequence"/>
</dbReference>
<dbReference type="InterPro" id="IPR029033">
    <property type="entry name" value="His_PPase_superfam"/>
</dbReference>
<comment type="caution">
    <text evidence="1">The sequence shown here is derived from an EMBL/GenBank/DDBJ whole genome shotgun (WGS) entry which is preliminary data.</text>
</comment>
<dbReference type="InterPro" id="IPR013078">
    <property type="entry name" value="His_Pase_superF_clade-1"/>
</dbReference>
<sequence>MLILIRHAKVLFNWEKKYTASGFAAAQAAYDQAPIERITDLEIRRISDALPEQFELYTSTLKRSIETAAVLFPDKTPIQLPELSEIPIYPYRDSDKEIALRRWLFWGRVQWFCNHPRQKRTKRTVEHEVADLIARMHNKNAVIVGHGFQMTIMLNILARHYPVQKPLRIKNLDTARCFIYEKDEDYFKGLKIKR</sequence>
<accession>C8PM27</accession>
<dbReference type="SUPFAM" id="SSF53254">
    <property type="entry name" value="Phosphoglycerate mutase-like"/>
    <property type="match status" value="1"/>
</dbReference>
<dbReference type="RefSeq" id="WP_006187571.1">
    <property type="nucleotide sequence ID" value="NZ_ACYH01000007.1"/>
</dbReference>
<name>C8PM27_9SPIR</name>
<gene>
    <name evidence="1" type="ORF">TREVI0001_1060</name>
</gene>
<dbReference type="Pfam" id="PF00300">
    <property type="entry name" value="His_Phos_1"/>
    <property type="match status" value="1"/>
</dbReference>
<dbReference type="AlphaFoldDB" id="C8PM27"/>
<dbReference type="STRING" id="596324.TREVI0001_1060"/>
<organism evidence="1 2">
    <name type="scientific">Treponema vincentii ATCC 35580</name>
    <dbReference type="NCBI Taxonomy" id="596324"/>
    <lineage>
        <taxon>Bacteria</taxon>
        <taxon>Pseudomonadati</taxon>
        <taxon>Spirochaetota</taxon>
        <taxon>Spirochaetia</taxon>
        <taxon>Spirochaetales</taxon>
        <taxon>Treponemataceae</taxon>
        <taxon>Treponema</taxon>
    </lineage>
</organism>
<dbReference type="Gene3D" id="3.40.50.1240">
    <property type="entry name" value="Phosphoglycerate mutase-like"/>
    <property type="match status" value="1"/>
</dbReference>
<evidence type="ECO:0000313" key="1">
    <source>
        <dbReference type="EMBL" id="EEV21536.1"/>
    </source>
</evidence>